<evidence type="ECO:0000313" key="1">
    <source>
        <dbReference type="EMBL" id="KAG2213016.1"/>
    </source>
</evidence>
<dbReference type="EMBL" id="JAEPRD010000004">
    <property type="protein sequence ID" value="KAG2213016.1"/>
    <property type="molecule type" value="Genomic_DNA"/>
</dbReference>
<accession>A0A8H7RNM3</accession>
<reference evidence="1" key="1">
    <citation type="submission" date="2020-12" db="EMBL/GenBank/DDBJ databases">
        <title>Metabolic potential, ecology and presence of endohyphal bacteria is reflected in genomic diversity of Mucoromycotina.</title>
        <authorList>
            <person name="Muszewska A."/>
            <person name="Okrasinska A."/>
            <person name="Steczkiewicz K."/>
            <person name="Drgas O."/>
            <person name="Orlowska M."/>
            <person name="Perlinska-Lenart U."/>
            <person name="Aleksandrzak-Piekarczyk T."/>
            <person name="Szatraj K."/>
            <person name="Zielenkiewicz U."/>
            <person name="Pilsyk S."/>
            <person name="Malc E."/>
            <person name="Mieczkowski P."/>
            <person name="Kruszewska J.S."/>
            <person name="Biernat P."/>
            <person name="Pawlowska J."/>
        </authorList>
    </citation>
    <scope>NUCLEOTIDE SEQUENCE</scope>
    <source>
        <strain evidence="1">WA0000017839</strain>
    </source>
</reference>
<gene>
    <name evidence="1" type="ORF">INT47_011165</name>
</gene>
<organism evidence="1 2">
    <name type="scientific">Mucor saturninus</name>
    <dbReference type="NCBI Taxonomy" id="64648"/>
    <lineage>
        <taxon>Eukaryota</taxon>
        <taxon>Fungi</taxon>
        <taxon>Fungi incertae sedis</taxon>
        <taxon>Mucoromycota</taxon>
        <taxon>Mucoromycotina</taxon>
        <taxon>Mucoromycetes</taxon>
        <taxon>Mucorales</taxon>
        <taxon>Mucorineae</taxon>
        <taxon>Mucoraceae</taxon>
        <taxon>Mucor</taxon>
    </lineage>
</organism>
<sequence length="77" mass="8702">MPASKEAAPLKVILVTLLKSPKRFILSLAFIMSSYESATEISEENPSEEKPLNEKRRLVPRTFILCEFLVKHATANQ</sequence>
<name>A0A8H7RNM3_9FUNG</name>
<dbReference type="AlphaFoldDB" id="A0A8H7RNM3"/>
<evidence type="ECO:0000313" key="2">
    <source>
        <dbReference type="Proteomes" id="UP000603453"/>
    </source>
</evidence>
<keyword evidence="2" id="KW-1185">Reference proteome</keyword>
<protein>
    <submittedName>
        <fullName evidence="1">Uncharacterized protein</fullName>
    </submittedName>
</protein>
<comment type="caution">
    <text evidence="1">The sequence shown here is derived from an EMBL/GenBank/DDBJ whole genome shotgun (WGS) entry which is preliminary data.</text>
</comment>
<proteinExistence type="predicted"/>
<dbReference type="Proteomes" id="UP000603453">
    <property type="component" value="Unassembled WGS sequence"/>
</dbReference>